<feature type="binding site" evidence="1">
    <location>
        <position position="100"/>
    </location>
    <ligand>
        <name>Zn(2+)</name>
        <dbReference type="ChEBI" id="CHEBI:29105"/>
    </ligand>
</feature>
<sequence length="230" mass="26109">MNFIQSKLRLRRSSGSSRGQDSSHGSGLSGHHAADPPPVPLYRQPPYVEAILVNGKLSKVVRLPRYVDQDEWLAANVFSFFHSVNRFYGAVTEYCTATTCPTMSGPDGTEYLWSDRHRKASRVPAMQYIDFVMTWIQNQVEDEAVFPTKTAKFPKDFGSTVRAICKQMFRLFAHIYHAHFDVIVAVKAEAHVNTLFAHFMAFCLAFDLLDKKEYAPMAGFLHDLQELGRL</sequence>
<dbReference type="STRING" id="1555241.A0A4P9XEA9"/>
<feature type="binding site" evidence="1">
    <location>
        <position position="95"/>
    </location>
    <ligand>
        <name>Zn(2+)</name>
        <dbReference type="ChEBI" id="CHEBI:29105"/>
    </ligand>
</feature>
<dbReference type="OrthoDB" id="8170117at2759"/>
<protein>
    <recommendedName>
        <fullName evidence="7">Mob1/phocein</fullName>
    </recommendedName>
</protein>
<keyword evidence="1" id="KW-0479">Metal-binding</keyword>
<evidence type="ECO:0000313" key="4">
    <source>
        <dbReference type="EMBL" id="RKP03481.1"/>
    </source>
</evidence>
<dbReference type="AlphaFoldDB" id="A0A4P9XEA9"/>
<evidence type="ECO:0000313" key="6">
    <source>
        <dbReference type="Proteomes" id="UP000274922"/>
    </source>
</evidence>
<proteinExistence type="predicted"/>
<dbReference type="Proteomes" id="UP000274922">
    <property type="component" value="Unassembled WGS sequence"/>
</dbReference>
<organism evidence="4 6">
    <name type="scientific">Caulochytrium protostelioides</name>
    <dbReference type="NCBI Taxonomy" id="1555241"/>
    <lineage>
        <taxon>Eukaryota</taxon>
        <taxon>Fungi</taxon>
        <taxon>Fungi incertae sedis</taxon>
        <taxon>Chytridiomycota</taxon>
        <taxon>Chytridiomycota incertae sedis</taxon>
        <taxon>Chytridiomycetes</taxon>
        <taxon>Caulochytriales</taxon>
        <taxon>Caulochytriaceae</taxon>
        <taxon>Caulochytrium</taxon>
    </lineage>
</organism>
<dbReference type="SUPFAM" id="SSF101152">
    <property type="entry name" value="Mob1/phocein"/>
    <property type="match status" value="1"/>
</dbReference>
<evidence type="ECO:0000256" key="1">
    <source>
        <dbReference type="PIRSR" id="PIRSR605301-1"/>
    </source>
</evidence>
<reference evidence="5 6" key="1">
    <citation type="journal article" date="2018" name="Nat. Microbiol.">
        <title>Leveraging single-cell genomics to expand the fungal tree of life.</title>
        <authorList>
            <person name="Ahrendt S.R."/>
            <person name="Quandt C.A."/>
            <person name="Ciobanu D."/>
            <person name="Clum A."/>
            <person name="Salamov A."/>
            <person name="Andreopoulos B."/>
            <person name="Cheng J.F."/>
            <person name="Woyke T."/>
            <person name="Pelin A."/>
            <person name="Henrissat B."/>
            <person name="Reynolds N.K."/>
            <person name="Benny G.L."/>
            <person name="Smith M.E."/>
            <person name="James T.Y."/>
            <person name="Grigoriev I.V."/>
        </authorList>
    </citation>
    <scope>NUCLEOTIDE SEQUENCE [LARGE SCALE GENOMIC DNA]</scope>
    <source>
        <strain evidence="5 6">ATCC 52028</strain>
    </source>
</reference>
<gene>
    <name evidence="3" type="ORF">CAUPRSCDRAFT_7046</name>
    <name evidence="4" type="ORF">CXG81DRAFT_9481</name>
</gene>
<reference evidence="3" key="3">
    <citation type="submission" date="2018-08" db="EMBL/GenBank/DDBJ databases">
        <title>Leveraging single-cell genomics to expand the Fungal Tree of Life.</title>
        <authorList>
            <consortium name="DOE Joint Genome Institute"/>
            <person name="Ahrendt S.R."/>
            <person name="Quandt C.A."/>
            <person name="Ciobanu D."/>
            <person name="Clum A."/>
            <person name="Salamov A."/>
            <person name="Andreopoulos B."/>
            <person name="Cheng J.-F."/>
            <person name="Woyke T."/>
            <person name="Pelin A."/>
            <person name="Henrissat B."/>
            <person name="Reynolds N."/>
            <person name="Benny G.L."/>
            <person name="Smith M.E."/>
            <person name="James T.Y."/>
            <person name="Grigoriev I.V."/>
        </authorList>
    </citation>
    <scope>NUCLEOTIDE SEQUENCE</scope>
    <source>
        <strain evidence="3">ATCC 52028</strain>
    </source>
</reference>
<keyword evidence="6" id="KW-1185">Reference proteome</keyword>
<dbReference type="InterPro" id="IPR036703">
    <property type="entry name" value="MOB_kinase_act_sf"/>
</dbReference>
<feature type="compositionally biased region" description="Low complexity" evidence="2">
    <location>
        <begin position="13"/>
        <end position="31"/>
    </location>
</feature>
<keyword evidence="1" id="KW-0862">Zinc</keyword>
<dbReference type="Proteomes" id="UP000268535">
    <property type="component" value="Unassembled WGS sequence"/>
</dbReference>
<dbReference type="Gene3D" id="1.20.140.30">
    <property type="entry name" value="MOB kinase activator"/>
    <property type="match status" value="1"/>
</dbReference>
<dbReference type="Pfam" id="PF03637">
    <property type="entry name" value="Mob1_phocein"/>
    <property type="match status" value="1"/>
</dbReference>
<dbReference type="EMBL" id="ML009420">
    <property type="protein sequence ID" value="RKO97085.1"/>
    <property type="molecule type" value="Genomic_DNA"/>
</dbReference>
<evidence type="ECO:0000256" key="2">
    <source>
        <dbReference type="SAM" id="MobiDB-lite"/>
    </source>
</evidence>
<dbReference type="SMART" id="SM01388">
    <property type="entry name" value="Mob1_phocein"/>
    <property type="match status" value="1"/>
</dbReference>
<reference evidence="4" key="2">
    <citation type="submission" date="2018-04" db="EMBL/GenBank/DDBJ databases">
        <title>Leveraging single-cell genomics to expand the Fungal Tree of Life.</title>
        <authorList>
            <consortium name="DOE Joint Genome Institute"/>
            <person name="Ahrendt S.R."/>
            <person name="Quandt C.A."/>
            <person name="Ciobanu D."/>
            <person name="Clum A."/>
            <person name="Salamov A."/>
            <person name="Andreopoulos B."/>
            <person name="Cheng J.-F."/>
            <person name="Woyke T."/>
            <person name="Pelin A."/>
            <person name="Henrissat B."/>
            <person name="Benny G.L."/>
            <person name="Smith M.E."/>
            <person name="James T.Y."/>
            <person name="Grigoriev I.V."/>
        </authorList>
    </citation>
    <scope>NUCLEOTIDE SEQUENCE</scope>
    <source>
        <strain evidence="4">ATCC 52028</strain>
    </source>
</reference>
<accession>A0A4P9XEA9</accession>
<dbReference type="PANTHER" id="PTHR22599">
    <property type="entry name" value="MPS ONE BINDER KINASE ACTIVATOR-LIKE MOB"/>
    <property type="match status" value="1"/>
</dbReference>
<feature type="binding site" evidence="1">
    <location>
        <position position="179"/>
    </location>
    <ligand>
        <name>Zn(2+)</name>
        <dbReference type="ChEBI" id="CHEBI:29105"/>
    </ligand>
</feature>
<evidence type="ECO:0000313" key="5">
    <source>
        <dbReference type="Proteomes" id="UP000268535"/>
    </source>
</evidence>
<name>A0A4P9XEA9_9FUNG</name>
<dbReference type="EMBL" id="ML014122">
    <property type="protein sequence ID" value="RKP03481.1"/>
    <property type="molecule type" value="Genomic_DNA"/>
</dbReference>
<evidence type="ECO:0000313" key="3">
    <source>
        <dbReference type="EMBL" id="RKO97085.1"/>
    </source>
</evidence>
<evidence type="ECO:0008006" key="7">
    <source>
        <dbReference type="Google" id="ProtNLM"/>
    </source>
</evidence>
<feature type="binding site" evidence="1">
    <location>
        <position position="174"/>
    </location>
    <ligand>
        <name>Zn(2+)</name>
        <dbReference type="ChEBI" id="CHEBI:29105"/>
    </ligand>
</feature>
<feature type="region of interest" description="Disordered" evidence="2">
    <location>
        <begin position="1"/>
        <end position="36"/>
    </location>
</feature>
<dbReference type="InterPro" id="IPR005301">
    <property type="entry name" value="MOB_kinase_act_fam"/>
</dbReference>